<feature type="transmembrane region" description="Helical" evidence="1">
    <location>
        <begin position="117"/>
        <end position="136"/>
    </location>
</feature>
<gene>
    <name evidence="4" type="ORF">JY651_24405</name>
</gene>
<evidence type="ECO:0000256" key="1">
    <source>
        <dbReference type="SAM" id="Phobius"/>
    </source>
</evidence>
<dbReference type="InterPro" id="IPR001054">
    <property type="entry name" value="A/G_cyclase"/>
</dbReference>
<dbReference type="Pfam" id="PF00211">
    <property type="entry name" value="Guanylate_cyc"/>
    <property type="match status" value="1"/>
</dbReference>
<keyword evidence="1" id="KW-0812">Transmembrane</keyword>
<keyword evidence="1" id="KW-0472">Membrane</keyword>
<dbReference type="EMBL" id="CP071090">
    <property type="protein sequence ID" value="QSQ27849.1"/>
    <property type="molecule type" value="Genomic_DNA"/>
</dbReference>
<dbReference type="Pfam" id="PF00672">
    <property type="entry name" value="HAMP"/>
    <property type="match status" value="1"/>
</dbReference>
<dbReference type="Gene3D" id="6.10.340.10">
    <property type="match status" value="1"/>
</dbReference>
<organism evidence="4 5">
    <name type="scientific">Pyxidicoccus parkwayensis</name>
    <dbReference type="NCBI Taxonomy" id="2813578"/>
    <lineage>
        <taxon>Bacteria</taxon>
        <taxon>Pseudomonadati</taxon>
        <taxon>Myxococcota</taxon>
        <taxon>Myxococcia</taxon>
        <taxon>Myxococcales</taxon>
        <taxon>Cystobacterineae</taxon>
        <taxon>Myxococcaceae</taxon>
        <taxon>Pyxidicoccus</taxon>
    </lineage>
</organism>
<keyword evidence="1" id="KW-1133">Transmembrane helix</keyword>
<dbReference type="InterPro" id="IPR003660">
    <property type="entry name" value="HAMP_dom"/>
</dbReference>
<protein>
    <submittedName>
        <fullName evidence="4">Adenylate/guanylate cyclase domain-containing protein</fullName>
    </submittedName>
</protein>
<dbReference type="CDD" id="cd06225">
    <property type="entry name" value="HAMP"/>
    <property type="match status" value="1"/>
</dbReference>
<dbReference type="InterPro" id="IPR029787">
    <property type="entry name" value="Nucleotide_cyclase"/>
</dbReference>
<name>A0ABX7PBC8_9BACT</name>
<dbReference type="Gene3D" id="3.30.70.1230">
    <property type="entry name" value="Nucleotide cyclase"/>
    <property type="match status" value="1"/>
</dbReference>
<dbReference type="PROSITE" id="PS50885">
    <property type="entry name" value="HAMP"/>
    <property type="match status" value="1"/>
</dbReference>
<dbReference type="SUPFAM" id="SSF55073">
    <property type="entry name" value="Nucleotide cyclase"/>
    <property type="match status" value="1"/>
</dbReference>
<reference evidence="4 5" key="1">
    <citation type="submission" date="2021-02" db="EMBL/GenBank/DDBJ databases">
        <title>De Novo genome assembly of isolated myxobacteria.</title>
        <authorList>
            <person name="Stevens D.C."/>
        </authorList>
    </citation>
    <scope>NUCLEOTIDE SEQUENCE [LARGE SCALE GENOMIC DNA]</scope>
    <source>
        <strain evidence="5">SCPEA02</strain>
    </source>
</reference>
<dbReference type="PANTHER" id="PTHR43081:SF1">
    <property type="entry name" value="ADENYLATE CYCLASE, TERMINAL-DIFFERENTIATION SPECIFIC"/>
    <property type="match status" value="1"/>
</dbReference>
<dbReference type="RefSeq" id="WP_206729363.1">
    <property type="nucleotide sequence ID" value="NZ_CP071090.1"/>
</dbReference>
<feature type="domain" description="HAMP" evidence="3">
    <location>
        <begin position="214"/>
        <end position="266"/>
    </location>
</feature>
<feature type="transmembrane region" description="Helical" evidence="1">
    <location>
        <begin position="161"/>
        <end position="182"/>
    </location>
</feature>
<proteinExistence type="predicted"/>
<dbReference type="SMART" id="SM00304">
    <property type="entry name" value="HAMP"/>
    <property type="match status" value="1"/>
</dbReference>
<dbReference type="InterPro" id="IPR050697">
    <property type="entry name" value="Adenylyl/Guanylyl_Cyclase_3/4"/>
</dbReference>
<sequence>MTTSFATRFPLKVRLALHGGTLLVGAFTYLYARLVCVYICSLSPRVLLQTVLGLSVVHIVLREAVLRFAPEPDGSRTPARHAHLLSVGTWVVMGFAAFTLHLFLYRHFPFFSHVKLGVGYWLLGGGIVAQVEYLLFEQFRPSTSSPVAQLRERLGHRLIEGYVLFTTIPVLVLMLTLVRLVGEYQGSKQPLVEAALLAAAITVAALIAAVAYGSSLRRDSERLLDAVRRVGSGDLQPAASTSRPDELGLIALGINDMADGLRLRERIREAFGRFVSPQVANEFIEKYARHGRAAELGGRRRDVVLLFSDLRDFTPLSESLSPEDLIEVLNGYFGEMVAAIQKHGGMVDKFIGDAVLAVFGLTEGSENPAAAAVAAAREMQQRLKDYNARLAGRGLCLRSGIGVHAGEVVAGYLGSAERLEFTVIGHTVNVAARIESRAREPLPSLLFSDEVARRLAGKLDVREVESVTLKGVAEPMRLFTLAHEAGDSQAA</sequence>
<dbReference type="CDD" id="cd07302">
    <property type="entry name" value="CHD"/>
    <property type="match status" value="1"/>
</dbReference>
<feature type="transmembrane region" description="Helical" evidence="1">
    <location>
        <begin position="194"/>
        <end position="213"/>
    </location>
</feature>
<dbReference type="SMART" id="SM00044">
    <property type="entry name" value="CYCc"/>
    <property type="match status" value="1"/>
</dbReference>
<evidence type="ECO:0000259" key="3">
    <source>
        <dbReference type="PROSITE" id="PS50885"/>
    </source>
</evidence>
<dbReference type="PROSITE" id="PS50125">
    <property type="entry name" value="GUANYLATE_CYCLASE_2"/>
    <property type="match status" value="1"/>
</dbReference>
<keyword evidence="5" id="KW-1185">Reference proteome</keyword>
<dbReference type="PANTHER" id="PTHR43081">
    <property type="entry name" value="ADENYLATE CYCLASE, TERMINAL-DIFFERENTIATION SPECIFIC-RELATED"/>
    <property type="match status" value="1"/>
</dbReference>
<evidence type="ECO:0000313" key="5">
    <source>
        <dbReference type="Proteomes" id="UP000662747"/>
    </source>
</evidence>
<feature type="transmembrane region" description="Helical" evidence="1">
    <location>
        <begin position="82"/>
        <end position="105"/>
    </location>
</feature>
<accession>A0ABX7PBC8</accession>
<evidence type="ECO:0000259" key="2">
    <source>
        <dbReference type="PROSITE" id="PS50125"/>
    </source>
</evidence>
<feature type="domain" description="Guanylate cyclase" evidence="2">
    <location>
        <begin position="304"/>
        <end position="435"/>
    </location>
</feature>
<dbReference type="Proteomes" id="UP000662747">
    <property type="component" value="Chromosome"/>
</dbReference>
<feature type="transmembrane region" description="Helical" evidence="1">
    <location>
        <begin position="42"/>
        <end position="61"/>
    </location>
</feature>
<evidence type="ECO:0000313" key="4">
    <source>
        <dbReference type="EMBL" id="QSQ27849.1"/>
    </source>
</evidence>